<evidence type="ECO:0000313" key="6">
    <source>
        <dbReference type="EMBL" id="KHK66642.1"/>
    </source>
</evidence>
<dbReference type="GO" id="GO:0003700">
    <property type="term" value="F:DNA-binding transcription factor activity"/>
    <property type="evidence" value="ECO:0007669"/>
    <property type="project" value="InterPro"/>
</dbReference>
<feature type="domain" description="HTH lysR-type" evidence="5">
    <location>
        <begin position="7"/>
        <end position="64"/>
    </location>
</feature>
<name>A0A0B1ZB95_9PSED</name>
<dbReference type="GO" id="GO:0003677">
    <property type="term" value="F:DNA binding"/>
    <property type="evidence" value="ECO:0007669"/>
    <property type="project" value="UniProtKB-KW"/>
</dbReference>
<dbReference type="InterPro" id="IPR036388">
    <property type="entry name" value="WH-like_DNA-bd_sf"/>
</dbReference>
<keyword evidence="2" id="KW-0805">Transcription regulation</keyword>
<dbReference type="CDD" id="cd08412">
    <property type="entry name" value="PBP2_PAO1_like"/>
    <property type="match status" value="1"/>
</dbReference>
<dbReference type="EMBL" id="JQGJ01000001">
    <property type="protein sequence ID" value="KHK66642.1"/>
    <property type="molecule type" value="Genomic_DNA"/>
</dbReference>
<dbReference type="SUPFAM" id="SSF46785">
    <property type="entry name" value="Winged helix' DNA-binding domain"/>
    <property type="match status" value="1"/>
</dbReference>
<dbReference type="InterPro" id="IPR036390">
    <property type="entry name" value="WH_DNA-bd_sf"/>
</dbReference>
<dbReference type="Gene3D" id="3.40.190.10">
    <property type="entry name" value="Periplasmic binding protein-like II"/>
    <property type="match status" value="2"/>
</dbReference>
<comment type="similarity">
    <text evidence="1">Belongs to the LysR transcriptional regulatory family.</text>
</comment>
<dbReference type="InterPro" id="IPR005119">
    <property type="entry name" value="LysR_subst-bd"/>
</dbReference>
<dbReference type="Gene3D" id="1.10.10.10">
    <property type="entry name" value="Winged helix-like DNA-binding domain superfamily/Winged helix DNA-binding domain"/>
    <property type="match status" value="1"/>
</dbReference>
<organism evidence="6 7">
    <name type="scientific">Pseudomonas frederiksbergensis</name>
    <dbReference type="NCBI Taxonomy" id="104087"/>
    <lineage>
        <taxon>Bacteria</taxon>
        <taxon>Pseudomonadati</taxon>
        <taxon>Pseudomonadota</taxon>
        <taxon>Gammaproteobacteria</taxon>
        <taxon>Pseudomonadales</taxon>
        <taxon>Pseudomonadaceae</taxon>
        <taxon>Pseudomonas</taxon>
    </lineage>
</organism>
<dbReference type="AlphaFoldDB" id="A0A0B1ZB95"/>
<evidence type="ECO:0000256" key="3">
    <source>
        <dbReference type="ARBA" id="ARBA00023125"/>
    </source>
</evidence>
<dbReference type="Pfam" id="PF00126">
    <property type="entry name" value="HTH_1"/>
    <property type="match status" value="1"/>
</dbReference>
<accession>A0A0B1ZB95</accession>
<comment type="caution">
    <text evidence="6">The sequence shown here is derived from an EMBL/GenBank/DDBJ whole genome shotgun (WGS) entry which is preliminary data.</text>
</comment>
<evidence type="ECO:0000313" key="7">
    <source>
        <dbReference type="Proteomes" id="UP000030949"/>
    </source>
</evidence>
<dbReference type="PROSITE" id="PS50931">
    <property type="entry name" value="HTH_LYSR"/>
    <property type="match status" value="1"/>
</dbReference>
<evidence type="ECO:0000256" key="4">
    <source>
        <dbReference type="ARBA" id="ARBA00023163"/>
    </source>
</evidence>
<dbReference type="OrthoDB" id="8679465at2"/>
<dbReference type="SUPFAM" id="SSF53850">
    <property type="entry name" value="Periplasmic binding protein-like II"/>
    <property type="match status" value="1"/>
</dbReference>
<dbReference type="PANTHER" id="PTHR30346:SF0">
    <property type="entry name" value="HCA OPERON TRANSCRIPTIONAL ACTIVATOR HCAR"/>
    <property type="match status" value="1"/>
</dbReference>
<evidence type="ECO:0000256" key="1">
    <source>
        <dbReference type="ARBA" id="ARBA00009437"/>
    </source>
</evidence>
<dbReference type="RefSeq" id="WP_034114514.1">
    <property type="nucleotide sequence ID" value="NZ_JQGJ02000002.1"/>
</dbReference>
<keyword evidence="4" id="KW-0804">Transcription</keyword>
<dbReference type="GO" id="GO:0032993">
    <property type="term" value="C:protein-DNA complex"/>
    <property type="evidence" value="ECO:0007669"/>
    <property type="project" value="TreeGrafter"/>
</dbReference>
<proteinExistence type="inferred from homology"/>
<dbReference type="Proteomes" id="UP000030949">
    <property type="component" value="Unassembled WGS sequence"/>
</dbReference>
<sequence>MTKGKDISMRQLRYFVAAADAGQFSQAALKAHVSQSAITAAVLHLEQSMGVSLFDRLPHGVTLTAEGNKFAQHARHILDTLQDALSEPLFLGHTMQGTVRIGASYTVLGYFLPALLARFKRSYPQVEIDLIDMNRQSIEEALGNGDLDLGLTIVSNTPNLDGFAHHVLVRSRRQLWLASQHPLMAATSINLEDVAGHAYILPTVDEGEASTLRYWESRGLAPKVAFRTSSMEALRGLVAHGFGVTILSDMLYRAWSLEGKKIEIRPLVDVIPPMELGLIWLPDNRLSAPAQAFRQFLIMACAS</sequence>
<dbReference type="PANTHER" id="PTHR30346">
    <property type="entry name" value="TRANSCRIPTIONAL DUAL REGULATOR HCAR-RELATED"/>
    <property type="match status" value="1"/>
</dbReference>
<keyword evidence="3" id="KW-0238">DNA-binding</keyword>
<evidence type="ECO:0000259" key="5">
    <source>
        <dbReference type="PROSITE" id="PS50931"/>
    </source>
</evidence>
<reference evidence="7" key="1">
    <citation type="submission" date="2015-03" db="EMBL/GenBank/DDBJ databases">
        <title>Pseudomonas frederiksbergensis hydrocarbon degrader.</title>
        <authorList>
            <person name="Brown L.M."/>
            <person name="Ruiz O.N."/>
            <person name="Mueller S."/>
            <person name="Gunasekera T.S."/>
        </authorList>
    </citation>
    <scope>NUCLEOTIDE SEQUENCE [LARGE SCALE GENOMIC DNA]</scope>
    <source>
        <strain evidence="7">SI8</strain>
    </source>
</reference>
<evidence type="ECO:0000256" key="2">
    <source>
        <dbReference type="ARBA" id="ARBA00023015"/>
    </source>
</evidence>
<protein>
    <submittedName>
        <fullName evidence="6">LysR family transcriptional regulator</fullName>
    </submittedName>
</protein>
<gene>
    <name evidence="6" type="ORF">JZ00_02035</name>
</gene>
<dbReference type="PRINTS" id="PR00039">
    <property type="entry name" value="HTHLYSR"/>
</dbReference>
<dbReference type="FunFam" id="1.10.10.10:FF:000001">
    <property type="entry name" value="LysR family transcriptional regulator"/>
    <property type="match status" value="1"/>
</dbReference>
<dbReference type="Pfam" id="PF03466">
    <property type="entry name" value="LysR_substrate"/>
    <property type="match status" value="1"/>
</dbReference>
<dbReference type="InterPro" id="IPR000847">
    <property type="entry name" value="LysR_HTH_N"/>
</dbReference>